<proteinExistence type="predicted"/>
<dbReference type="AlphaFoldDB" id="A0A495JU12"/>
<dbReference type="Proteomes" id="UP000277671">
    <property type="component" value="Unassembled WGS sequence"/>
</dbReference>
<feature type="region of interest" description="Disordered" evidence="1">
    <location>
        <begin position="1"/>
        <end position="20"/>
    </location>
</feature>
<feature type="compositionally biased region" description="Gly residues" evidence="1">
    <location>
        <begin position="8"/>
        <end position="17"/>
    </location>
</feature>
<comment type="caution">
    <text evidence="3">The sequence shown here is derived from an EMBL/GenBank/DDBJ whole genome shotgun (WGS) entry which is preliminary data.</text>
</comment>
<dbReference type="RefSeq" id="WP_121160476.1">
    <property type="nucleotide sequence ID" value="NZ_RBKT01000001.1"/>
</dbReference>
<evidence type="ECO:0000256" key="2">
    <source>
        <dbReference type="SAM" id="Phobius"/>
    </source>
</evidence>
<accession>A0A495JU12</accession>
<evidence type="ECO:0000313" key="4">
    <source>
        <dbReference type="Proteomes" id="UP000277671"/>
    </source>
</evidence>
<dbReference type="EMBL" id="RBKT01000001">
    <property type="protein sequence ID" value="RKR92497.1"/>
    <property type="molecule type" value="Genomic_DNA"/>
</dbReference>
<sequence length="158" mass="16231">MAGVSRAGTGGASGSGRGRSRPALVRISAATVGAVFLLVGVLGFIPGVTTEYDRLGFAGHASGAQLFGVFQVSVLHNLVHLAFGLAGLALARTVAWSRLFLVGGGAVYLLLSLYGLVIVHRSEANFLPLDQADDWLHLGLGLGMLGLGLLTTRAPVQP</sequence>
<keyword evidence="2" id="KW-1133">Transmembrane helix</keyword>
<feature type="transmembrane region" description="Helical" evidence="2">
    <location>
        <begin position="99"/>
        <end position="120"/>
    </location>
</feature>
<protein>
    <submittedName>
        <fullName evidence="3">Uncharacterized protein DUF4383</fullName>
    </submittedName>
</protein>
<keyword evidence="2" id="KW-0812">Transmembrane</keyword>
<keyword evidence="4" id="KW-1185">Reference proteome</keyword>
<evidence type="ECO:0000256" key="1">
    <source>
        <dbReference type="SAM" id="MobiDB-lite"/>
    </source>
</evidence>
<name>A0A495JU12_9ACTN</name>
<reference evidence="3 4" key="1">
    <citation type="submission" date="2018-10" db="EMBL/GenBank/DDBJ databases">
        <title>Sequencing the genomes of 1000 actinobacteria strains.</title>
        <authorList>
            <person name="Klenk H.-P."/>
        </authorList>
    </citation>
    <scope>NUCLEOTIDE SEQUENCE [LARGE SCALE GENOMIC DNA]</scope>
    <source>
        <strain evidence="3 4">DSM 45175</strain>
    </source>
</reference>
<organism evidence="3 4">
    <name type="scientific">Micromonospora pisi</name>
    <dbReference type="NCBI Taxonomy" id="589240"/>
    <lineage>
        <taxon>Bacteria</taxon>
        <taxon>Bacillati</taxon>
        <taxon>Actinomycetota</taxon>
        <taxon>Actinomycetes</taxon>
        <taxon>Micromonosporales</taxon>
        <taxon>Micromonosporaceae</taxon>
        <taxon>Micromonospora</taxon>
    </lineage>
</organism>
<dbReference type="OrthoDB" id="572373at2"/>
<evidence type="ECO:0000313" key="3">
    <source>
        <dbReference type="EMBL" id="RKR92497.1"/>
    </source>
</evidence>
<feature type="transmembrane region" description="Helical" evidence="2">
    <location>
        <begin position="23"/>
        <end position="45"/>
    </location>
</feature>
<gene>
    <name evidence="3" type="ORF">BDK92_6938</name>
</gene>
<feature type="transmembrane region" description="Helical" evidence="2">
    <location>
        <begin position="65"/>
        <end position="90"/>
    </location>
</feature>
<keyword evidence="2" id="KW-0472">Membrane</keyword>
<feature type="transmembrane region" description="Helical" evidence="2">
    <location>
        <begin position="135"/>
        <end position="156"/>
    </location>
</feature>
<dbReference type="Pfam" id="PF14325">
    <property type="entry name" value="DUF4383"/>
    <property type="match status" value="1"/>
</dbReference>